<evidence type="ECO:0000256" key="5">
    <source>
        <dbReference type="ARBA" id="ARBA00022734"/>
    </source>
</evidence>
<evidence type="ECO:0000256" key="2">
    <source>
        <dbReference type="ARBA" id="ARBA00010147"/>
    </source>
</evidence>
<keyword evidence="4" id="KW-0479">Metal-binding</keyword>
<dbReference type="InterPro" id="IPR006585">
    <property type="entry name" value="FTP1"/>
</dbReference>
<sequence>MGDQKWVILLLTLFSGTVKVSSECFCLSKNLAVGAAAVQSSTYNYLGAAQNAVDGNSESNYMLGSCTHTAGDNPWWRVDLKKEYKITRVSITNRGDCCAERITGAQIRIGNSLENNGNNNQLAAIVDFIQSGKTKIFDFKPVKGRFVNIFLPGEGKYLTLCEVHVFAVKETSDCSCVSKNLAAGAAAVQSSTYNYLGAAQNAVDGNSESNYMLGSCTHTAGNNPWWRVDLKEVHMINRVSITNRGDCCAERINGAQIRIGNSLENNGNNNQLAAIVDFIQSGKTKTFDFKPVKGRFVNIFLPGEGKYLTLCEVNVFAAKEMPECSCLSN</sequence>
<evidence type="ECO:0000259" key="9">
    <source>
        <dbReference type="SMART" id="SM00607"/>
    </source>
</evidence>
<dbReference type="KEGG" id="caua:113062323"/>
<comment type="subunit">
    <text evidence="3">Homotrimer.</text>
</comment>
<gene>
    <name evidence="11" type="primary">LOC113062323</name>
</gene>
<dbReference type="SMART" id="SM00607">
    <property type="entry name" value="FTP"/>
    <property type="match status" value="2"/>
</dbReference>
<dbReference type="RefSeq" id="XP_026087875.1">
    <property type="nucleotide sequence ID" value="XM_026232090.1"/>
</dbReference>
<keyword evidence="10" id="KW-1185">Reference proteome</keyword>
<keyword evidence="8" id="KW-0732">Signal</keyword>
<comment type="function">
    <text evidence="1">Acts as a defensive agent. Recognizes blood group fucosylated oligosaccharides including A, B, H and Lewis B-type antigens. Does not recognize Lewis A antigen and has low affinity for monovalent haptens.</text>
</comment>
<name>A0A6P6LTN2_CARAU</name>
<dbReference type="GO" id="GO:0001868">
    <property type="term" value="P:regulation of complement activation, lectin pathway"/>
    <property type="evidence" value="ECO:0007669"/>
    <property type="project" value="UniProtKB-ARBA"/>
</dbReference>
<feature type="domain" description="Fucolectin tachylectin-4 pentraxin-1" evidence="9">
    <location>
        <begin position="28"/>
        <end position="169"/>
    </location>
</feature>
<feature type="domain" description="Fucolectin tachylectin-4 pentraxin-1" evidence="9">
    <location>
        <begin position="178"/>
        <end position="322"/>
    </location>
</feature>
<organism evidence="10 11">
    <name type="scientific">Carassius auratus</name>
    <name type="common">Goldfish</name>
    <dbReference type="NCBI Taxonomy" id="7957"/>
    <lineage>
        <taxon>Eukaryota</taxon>
        <taxon>Metazoa</taxon>
        <taxon>Chordata</taxon>
        <taxon>Craniata</taxon>
        <taxon>Vertebrata</taxon>
        <taxon>Euteleostomi</taxon>
        <taxon>Actinopterygii</taxon>
        <taxon>Neopterygii</taxon>
        <taxon>Teleostei</taxon>
        <taxon>Ostariophysi</taxon>
        <taxon>Cypriniformes</taxon>
        <taxon>Cyprinidae</taxon>
        <taxon>Cyprininae</taxon>
        <taxon>Carassius</taxon>
    </lineage>
</organism>
<comment type="similarity">
    <text evidence="2">Belongs to the fucolectin family.</text>
</comment>
<dbReference type="GO" id="GO:0046872">
    <property type="term" value="F:metal ion binding"/>
    <property type="evidence" value="ECO:0007669"/>
    <property type="project" value="UniProtKB-KW"/>
</dbReference>
<accession>A0A6P6LTN2</accession>
<dbReference type="GO" id="GO:0010185">
    <property type="term" value="P:regulation of cellular defense response"/>
    <property type="evidence" value="ECO:0007669"/>
    <property type="project" value="UniProtKB-ARBA"/>
</dbReference>
<dbReference type="SUPFAM" id="SSF49785">
    <property type="entry name" value="Galactose-binding domain-like"/>
    <property type="match status" value="2"/>
</dbReference>
<protein>
    <submittedName>
        <fullName evidence="11">Uncharacterized protein LOC113062323</fullName>
    </submittedName>
</protein>
<evidence type="ECO:0000256" key="8">
    <source>
        <dbReference type="SAM" id="SignalP"/>
    </source>
</evidence>
<evidence type="ECO:0000256" key="7">
    <source>
        <dbReference type="ARBA" id="ARBA00023157"/>
    </source>
</evidence>
<evidence type="ECO:0000256" key="6">
    <source>
        <dbReference type="ARBA" id="ARBA00022837"/>
    </source>
</evidence>
<dbReference type="Gene3D" id="2.60.120.260">
    <property type="entry name" value="Galactose-binding domain-like"/>
    <property type="match status" value="2"/>
</dbReference>
<dbReference type="Proteomes" id="UP000515129">
    <property type="component" value="Chromosome 44"/>
</dbReference>
<dbReference type="OrthoDB" id="547680at2759"/>
<evidence type="ECO:0000313" key="11">
    <source>
        <dbReference type="RefSeq" id="XP_026087875.1"/>
    </source>
</evidence>
<feature type="chain" id="PRO_5028417044" evidence="8">
    <location>
        <begin position="23"/>
        <end position="329"/>
    </location>
</feature>
<keyword evidence="5" id="KW-0430">Lectin</keyword>
<evidence type="ECO:0000256" key="1">
    <source>
        <dbReference type="ARBA" id="ARBA00002219"/>
    </source>
</evidence>
<dbReference type="InterPro" id="IPR051941">
    <property type="entry name" value="BG_Antigen-Binding_Lectin"/>
</dbReference>
<dbReference type="GO" id="GO:0042806">
    <property type="term" value="F:fucose binding"/>
    <property type="evidence" value="ECO:0007669"/>
    <property type="project" value="UniProtKB-ARBA"/>
</dbReference>
<dbReference type="InterPro" id="IPR008979">
    <property type="entry name" value="Galactose-bd-like_sf"/>
</dbReference>
<evidence type="ECO:0000256" key="3">
    <source>
        <dbReference type="ARBA" id="ARBA00011233"/>
    </source>
</evidence>
<dbReference type="PANTHER" id="PTHR45713:SF20">
    <property type="entry name" value="FUCOLECTIN TACHYLECTIN-4 PENTRAXIN-1 DOMAIN-CONTAINING PROTEIN"/>
    <property type="match status" value="1"/>
</dbReference>
<reference evidence="11" key="1">
    <citation type="submission" date="2025-08" db="UniProtKB">
        <authorList>
            <consortium name="RefSeq"/>
        </authorList>
    </citation>
    <scope>IDENTIFICATION</scope>
    <source>
        <strain evidence="11">Wakin</strain>
        <tissue evidence="11">Muscle</tissue>
    </source>
</reference>
<keyword evidence="6" id="KW-0106">Calcium</keyword>
<dbReference type="AlphaFoldDB" id="A0A6P6LTN2"/>
<evidence type="ECO:0000313" key="10">
    <source>
        <dbReference type="Proteomes" id="UP000515129"/>
    </source>
</evidence>
<evidence type="ECO:0000256" key="4">
    <source>
        <dbReference type="ARBA" id="ARBA00022723"/>
    </source>
</evidence>
<dbReference type="PANTHER" id="PTHR45713">
    <property type="entry name" value="FTP DOMAIN-CONTAINING PROTEIN"/>
    <property type="match status" value="1"/>
</dbReference>
<keyword evidence="7" id="KW-1015">Disulfide bond</keyword>
<dbReference type="GeneID" id="113062323"/>
<proteinExistence type="inferred from homology"/>
<dbReference type="Pfam" id="PF22633">
    <property type="entry name" value="F5_F8_type_C_2"/>
    <property type="match status" value="2"/>
</dbReference>
<feature type="signal peptide" evidence="8">
    <location>
        <begin position="1"/>
        <end position="22"/>
    </location>
</feature>